<dbReference type="EMBL" id="PSWU01000004">
    <property type="protein sequence ID" value="PPI16225.1"/>
    <property type="molecule type" value="Genomic_DNA"/>
</dbReference>
<evidence type="ECO:0000259" key="1">
    <source>
        <dbReference type="PROSITE" id="PS01124"/>
    </source>
</evidence>
<dbReference type="PROSITE" id="PS01124">
    <property type="entry name" value="HTH_ARAC_FAMILY_2"/>
    <property type="match status" value="1"/>
</dbReference>
<sequence length="299" mass="31942">MKSSRAAVQRSATLTGQDADDWCESAGYHVTSLAPLRIYLDAVEGPDLRIARWWHSETTLRRDAATPGRVLLLLQVDGSIAIETPVWSANVGPGTIVVLPIVQDAMLVASAPGAHLEIEVVAGQLPESTQLAYQDGGLLPEAARPFANVLIAALNAAFNGEISPEDVGFPAFQLALRSLLASVLSVGFSGESTGSSRKAILRENARNVINSCAVRQDFSVEVLCRNLGISPRYLQEIFAEERTTPAAEIRARRATLARELRNSHDRTLNADDIARLSGFGSASSMRRALAGTVATGRSA</sequence>
<proteinExistence type="predicted"/>
<accession>A0A0C5BD41</accession>
<comment type="caution">
    <text evidence="2">The sequence shown here is derived from an EMBL/GenBank/DDBJ whole genome shotgun (WGS) entry which is preliminary data.</text>
</comment>
<dbReference type="RefSeq" id="WP_027692640.1">
    <property type="nucleotide sequence ID" value="NZ_CP010848.1"/>
</dbReference>
<dbReference type="Gene3D" id="1.10.10.60">
    <property type="entry name" value="Homeodomain-like"/>
    <property type="match status" value="1"/>
</dbReference>
<dbReference type="GeneID" id="93667900"/>
<reference evidence="3 5" key="2">
    <citation type="submission" date="2018-02" db="EMBL/GenBank/DDBJ databases">
        <title>Bacteriophage NCPPB3778 and a type I-E CRISPR drive the evolution of the US Biological Select Agent, Rathayibacter toxicus.</title>
        <authorList>
            <person name="Davis E.W.II."/>
            <person name="Tabima J.F."/>
            <person name="Weisberg A.J."/>
            <person name="Lopes L.D."/>
            <person name="Wiseman M.S."/>
            <person name="Wiseman M.S."/>
            <person name="Pupko T."/>
            <person name="Belcher M.S."/>
            <person name="Sechler A.J."/>
            <person name="Tancos M.A."/>
            <person name="Schroeder B.K."/>
            <person name="Murray T.D."/>
            <person name="Luster D.G."/>
            <person name="Schneider W.L."/>
            <person name="Rogers E."/>
            <person name="Andreote F.D."/>
            <person name="Grunwald N.J."/>
            <person name="Putnam M.L."/>
            <person name="Chang J.H."/>
        </authorList>
    </citation>
    <scope>NUCLEOTIDE SEQUENCE [LARGE SCALE GENOMIC DNA]</scope>
    <source>
        <strain evidence="3 5">FH99</strain>
    </source>
</reference>
<dbReference type="Proteomes" id="UP000237966">
    <property type="component" value="Unassembled WGS sequence"/>
</dbReference>
<dbReference type="KEGG" id="rtc:APU90_04155"/>
<evidence type="ECO:0000313" key="2">
    <source>
        <dbReference type="EMBL" id="KKM46118.1"/>
    </source>
</evidence>
<evidence type="ECO:0000313" key="3">
    <source>
        <dbReference type="EMBL" id="PPI16225.1"/>
    </source>
</evidence>
<dbReference type="AlphaFoldDB" id="A0A0C5BD41"/>
<dbReference type="KEGG" id="rtx:TI83_02320"/>
<evidence type="ECO:0000313" key="5">
    <source>
        <dbReference type="Proteomes" id="UP000237966"/>
    </source>
</evidence>
<protein>
    <recommendedName>
        <fullName evidence="1">HTH araC/xylS-type domain-containing protein</fullName>
    </recommendedName>
</protein>
<dbReference type="InterPro" id="IPR018060">
    <property type="entry name" value="HTH_AraC"/>
</dbReference>
<keyword evidence="4" id="KW-1185">Reference proteome</keyword>
<name>A0A0C5BD41_9MICO</name>
<evidence type="ECO:0000313" key="4">
    <source>
        <dbReference type="Proteomes" id="UP000052979"/>
    </source>
</evidence>
<dbReference type="GO" id="GO:0003700">
    <property type="term" value="F:DNA-binding transcription factor activity"/>
    <property type="evidence" value="ECO:0007669"/>
    <property type="project" value="InterPro"/>
</dbReference>
<dbReference type="Pfam" id="PF12833">
    <property type="entry name" value="HTH_18"/>
    <property type="match status" value="1"/>
</dbReference>
<feature type="domain" description="HTH araC/xylS-type" evidence="1">
    <location>
        <begin position="203"/>
        <end position="299"/>
    </location>
</feature>
<dbReference type="SMART" id="SM00342">
    <property type="entry name" value="HTH_ARAC"/>
    <property type="match status" value="1"/>
</dbReference>
<dbReference type="EMBL" id="LBFI01000024">
    <property type="protein sequence ID" value="KKM46118.1"/>
    <property type="molecule type" value="Genomic_DNA"/>
</dbReference>
<dbReference type="PATRIC" id="fig|145458.7.peg.549"/>
<reference evidence="2 4" key="1">
    <citation type="submission" date="2015-04" db="EMBL/GenBank/DDBJ databases">
        <title>Draft genome sequence of Rathayibacter toxicus strain FH-142 (AKA 70134 or CS 32), a Western Australian isolate.</title>
        <authorList>
            <consortium name="Consortium for Microbial Forensics and Genomics (microFORGE)"/>
            <person name="Knight B.M."/>
            <person name="Roberts D.P."/>
            <person name="Lin D."/>
            <person name="Hari K."/>
            <person name="Fletcher J."/>
            <person name="Melcher U."/>
            <person name="Blagden T."/>
            <person name="Luster D.G."/>
            <person name="Sechler A.J."/>
            <person name="Schneider W.L."/>
            <person name="Winegar R.A."/>
        </authorList>
    </citation>
    <scope>NUCLEOTIDE SEQUENCE [LARGE SCALE GENOMIC DNA]</scope>
    <source>
        <strain evidence="2 4">FH142</strain>
    </source>
</reference>
<dbReference type="OrthoDB" id="5055514at2"/>
<organism evidence="2 4">
    <name type="scientific">Rathayibacter toxicus</name>
    <dbReference type="NCBI Taxonomy" id="145458"/>
    <lineage>
        <taxon>Bacteria</taxon>
        <taxon>Bacillati</taxon>
        <taxon>Actinomycetota</taxon>
        <taxon>Actinomycetes</taxon>
        <taxon>Micrococcales</taxon>
        <taxon>Microbacteriaceae</taxon>
        <taxon>Rathayibacter</taxon>
    </lineage>
</organism>
<gene>
    <name evidence="3" type="ORF">C5C51_02095</name>
    <name evidence="2" type="ORF">VT73_03330</name>
</gene>
<dbReference type="GO" id="GO:0043565">
    <property type="term" value="F:sequence-specific DNA binding"/>
    <property type="evidence" value="ECO:0007669"/>
    <property type="project" value="InterPro"/>
</dbReference>
<dbReference type="eggNOG" id="ENOG5032GTI">
    <property type="taxonomic scope" value="Bacteria"/>
</dbReference>
<dbReference type="Proteomes" id="UP000052979">
    <property type="component" value="Unassembled WGS sequence"/>
</dbReference>